<proteinExistence type="predicted"/>
<dbReference type="Proteomes" id="UP000305673">
    <property type="component" value="Chromosome"/>
</dbReference>
<reference evidence="1 2" key="1">
    <citation type="submission" date="2020-05" db="EMBL/GenBank/DDBJ databases">
        <title>Genome sequences of pea root nodulating Rhizobium spp.</title>
        <authorList>
            <person name="Rahi P."/>
        </authorList>
    </citation>
    <scope>NUCLEOTIDE SEQUENCE [LARGE SCALE GENOMIC DNA]</scope>
    <source>
        <strain evidence="2">JKLM 12A2</strain>
    </source>
</reference>
<name>A0ABX6PJF4_9HYPH</name>
<dbReference type="RefSeq" id="WP_138330435.1">
    <property type="nucleotide sequence ID" value="NZ_CP054021.1"/>
</dbReference>
<keyword evidence="2" id="KW-1185">Reference proteome</keyword>
<gene>
    <name evidence="1" type="ORF">FFM53_019995</name>
</gene>
<evidence type="ECO:0000313" key="1">
    <source>
        <dbReference type="EMBL" id="QKK18596.1"/>
    </source>
</evidence>
<protein>
    <submittedName>
        <fullName evidence="1">Uncharacterized protein</fullName>
    </submittedName>
</protein>
<sequence>MTGLLLDQSSLGLGFSGDLDAVAAIARDSSPGDPLGGSRSPEAGTAARAHRLRPLINFPLSIIKNFEMFTDCFGFFSELCHFLGDEIVFSEATAVEMPHA</sequence>
<accession>A0ABX6PJF4</accession>
<organism evidence="1 2">
    <name type="scientific">Rhizobium indicum</name>
    <dbReference type="NCBI Taxonomy" id="2583231"/>
    <lineage>
        <taxon>Bacteria</taxon>
        <taxon>Pseudomonadati</taxon>
        <taxon>Pseudomonadota</taxon>
        <taxon>Alphaproteobacteria</taxon>
        <taxon>Hyphomicrobiales</taxon>
        <taxon>Rhizobiaceae</taxon>
        <taxon>Rhizobium/Agrobacterium group</taxon>
        <taxon>Rhizobium</taxon>
    </lineage>
</organism>
<dbReference type="EMBL" id="CP054021">
    <property type="protein sequence ID" value="QKK18596.1"/>
    <property type="molecule type" value="Genomic_DNA"/>
</dbReference>
<evidence type="ECO:0000313" key="2">
    <source>
        <dbReference type="Proteomes" id="UP000305673"/>
    </source>
</evidence>